<dbReference type="Gene3D" id="1.25.20.10">
    <property type="entry name" value="Bacterial muramidases"/>
    <property type="match status" value="1"/>
</dbReference>
<dbReference type="GO" id="GO:0042597">
    <property type="term" value="C:periplasmic space"/>
    <property type="evidence" value="ECO:0007669"/>
    <property type="project" value="InterPro"/>
</dbReference>
<proteinExistence type="inferred from homology"/>
<dbReference type="CDD" id="cd13401">
    <property type="entry name" value="Slt70-like"/>
    <property type="match status" value="1"/>
</dbReference>
<keyword evidence="6" id="KW-0456">Lyase</keyword>
<dbReference type="Proteomes" id="UP000272908">
    <property type="component" value="Unassembled WGS sequence"/>
</dbReference>
<dbReference type="GO" id="GO:0004553">
    <property type="term" value="F:hydrolase activity, hydrolyzing O-glycosyl compounds"/>
    <property type="evidence" value="ECO:0007669"/>
    <property type="project" value="InterPro"/>
</dbReference>
<feature type="domain" description="Transglycosylase SLT" evidence="5">
    <location>
        <begin position="502"/>
        <end position="601"/>
    </location>
</feature>
<accession>A0A3B0MYG0</accession>
<organism evidence="6 7">
    <name type="scientific">Roseinatronobacter ekhonensis</name>
    <dbReference type="NCBI Taxonomy" id="254356"/>
    <lineage>
        <taxon>Bacteria</taxon>
        <taxon>Pseudomonadati</taxon>
        <taxon>Pseudomonadota</taxon>
        <taxon>Alphaproteobacteria</taxon>
        <taxon>Rhodobacterales</taxon>
        <taxon>Paracoccaceae</taxon>
        <taxon>Roseinatronobacter</taxon>
    </lineage>
</organism>
<evidence type="ECO:0000256" key="2">
    <source>
        <dbReference type="ARBA" id="ARBA00009387"/>
    </source>
</evidence>
<dbReference type="OrthoDB" id="9815002at2"/>
<feature type="signal peptide" evidence="4">
    <location>
        <begin position="1"/>
        <end position="27"/>
    </location>
</feature>
<evidence type="ECO:0000256" key="4">
    <source>
        <dbReference type="SAM" id="SignalP"/>
    </source>
</evidence>
<comment type="similarity">
    <text evidence="1">Belongs to the transglycosylase Slt family.</text>
</comment>
<dbReference type="Gene3D" id="1.10.530.10">
    <property type="match status" value="1"/>
</dbReference>
<dbReference type="InterPro" id="IPR000189">
    <property type="entry name" value="Transglyc_AS"/>
</dbReference>
<dbReference type="Pfam" id="PF01464">
    <property type="entry name" value="SLT"/>
    <property type="match status" value="1"/>
</dbReference>
<dbReference type="EC" id="4.2.2.-" evidence="6"/>
<dbReference type="InterPro" id="IPR008258">
    <property type="entry name" value="Transglycosylase_SLT_dom_1"/>
</dbReference>
<evidence type="ECO:0000256" key="1">
    <source>
        <dbReference type="ARBA" id="ARBA00007734"/>
    </source>
</evidence>
<dbReference type="EMBL" id="UIHC01000071">
    <property type="protein sequence ID" value="SUZ33754.1"/>
    <property type="molecule type" value="Genomic_DNA"/>
</dbReference>
<dbReference type="GO" id="GO:0008933">
    <property type="term" value="F:peptidoglycan lytic transglycosylase activity"/>
    <property type="evidence" value="ECO:0007669"/>
    <property type="project" value="InterPro"/>
</dbReference>
<evidence type="ECO:0000259" key="5">
    <source>
        <dbReference type="Pfam" id="PF01464"/>
    </source>
</evidence>
<evidence type="ECO:0000313" key="7">
    <source>
        <dbReference type="Proteomes" id="UP000272908"/>
    </source>
</evidence>
<evidence type="ECO:0000256" key="3">
    <source>
        <dbReference type="ARBA" id="ARBA00022729"/>
    </source>
</evidence>
<dbReference type="InterPro" id="IPR023346">
    <property type="entry name" value="Lysozyme-like_dom_sf"/>
</dbReference>
<dbReference type="PANTHER" id="PTHR37423:SF2">
    <property type="entry name" value="MEMBRANE-BOUND LYTIC MUREIN TRANSGLYCOSYLASE C"/>
    <property type="match status" value="1"/>
</dbReference>
<comment type="similarity">
    <text evidence="2">Belongs to the virb1 family.</text>
</comment>
<dbReference type="AlphaFoldDB" id="A0A3B0MYG0"/>
<dbReference type="InterPro" id="IPR008939">
    <property type="entry name" value="Lytic_TGlycosylase_superhlx_U"/>
</dbReference>
<gene>
    <name evidence="6" type="primary">slt_6</name>
    <name evidence="6" type="ORF">ROE7235_03528</name>
</gene>
<dbReference type="GO" id="GO:0016020">
    <property type="term" value="C:membrane"/>
    <property type="evidence" value="ECO:0007669"/>
    <property type="project" value="InterPro"/>
</dbReference>
<evidence type="ECO:0000313" key="6">
    <source>
        <dbReference type="EMBL" id="SUZ33754.1"/>
    </source>
</evidence>
<name>A0A3B0MYG0_9RHOB</name>
<dbReference type="GO" id="GO:0000270">
    <property type="term" value="P:peptidoglycan metabolic process"/>
    <property type="evidence" value="ECO:0007669"/>
    <property type="project" value="InterPro"/>
</dbReference>
<protein>
    <submittedName>
        <fullName evidence="6">Soluble lytic murein transglycosylase</fullName>
        <ecNumber evidence="6">4.2.2.-</ecNumber>
    </submittedName>
</protein>
<reference evidence="7" key="1">
    <citation type="submission" date="2018-08" db="EMBL/GenBank/DDBJ databases">
        <authorList>
            <person name="Rodrigo-Torres L."/>
            <person name="Arahal R. D."/>
            <person name="Lucena T."/>
        </authorList>
    </citation>
    <scope>NUCLEOTIDE SEQUENCE [LARGE SCALE GENOMIC DNA]</scope>
    <source>
        <strain evidence="7">CECT 7235</strain>
    </source>
</reference>
<dbReference type="RefSeq" id="WP_121096940.1">
    <property type="nucleotide sequence ID" value="NZ_UIHC01000071.1"/>
</dbReference>
<dbReference type="PROSITE" id="PS00922">
    <property type="entry name" value="TRANSGLYCOSYLASE"/>
    <property type="match status" value="1"/>
</dbReference>
<feature type="chain" id="PRO_5017212561" evidence="4">
    <location>
        <begin position="28"/>
        <end position="656"/>
    </location>
</feature>
<dbReference type="SUPFAM" id="SSF53955">
    <property type="entry name" value="Lysozyme-like"/>
    <property type="match status" value="1"/>
</dbReference>
<dbReference type="SUPFAM" id="SSF48435">
    <property type="entry name" value="Bacterial muramidases"/>
    <property type="match status" value="1"/>
</dbReference>
<keyword evidence="3 4" id="KW-0732">Signal</keyword>
<sequence>MQKRSANVWLVACFTGALGLWMPSASAQDTAPPSRAEGLLGAALDAADAGDSATAREIGAALSPVALALVDWHLLRGGTGTLAEYERFLDARGHWPLADRLQRDAEALLTSDDPARTRQFFAVRTPLTDAGKLTLAFALRETEPERAATLARELWQNAPLTEGDENRLLAAFGADLSGLHAERVDALLWDGAQSAAARNMARLDAGQMALARARIALQARENGVDALVAAVPEGLSNDPGLAHDRFDFRYDQVSRDSAADLMLEQSRAPEGLGRAQAWGSRRIALVRGAMSDGDYAKAYALATPHGLDDGLAFVDLAFLAGFIALEYLDAPQQALEHFRALRVRVSSPISLGRAGFWEGRAHERAGDAIAAQAAYEFAAEHQTAYYGQLAAERIGLSFDPALVAGPDYPHWQETALAESDLLAAAQLLYASGDWYEARRVLMHLAGQLESEAELGALTDLMLEWGEPNFALKLAKIAVRDGIVLPRAYFPVPDASRDGLAAPDDLVLAITRRESEFDPRARSRADARGLMQLLPGTGQMMARRLGLPFDPADLTGDPASNMRLGAAYLAELRDEFGPSLGLVAAGYNAGPGRPRRWVQEIGDPRDPNVDFVTWVESVPFAETRNYIMRVAESQIVYRSRLAGSVQPIDLEALIRGR</sequence>
<keyword evidence="7" id="KW-1185">Reference proteome</keyword>
<dbReference type="PANTHER" id="PTHR37423">
    <property type="entry name" value="SOLUBLE LYTIC MUREIN TRANSGLYCOSYLASE-RELATED"/>
    <property type="match status" value="1"/>
</dbReference>